<name>A0A370DA70_9GAMM</name>
<dbReference type="GO" id="GO:0046872">
    <property type="term" value="F:metal ion binding"/>
    <property type="evidence" value="ECO:0007669"/>
    <property type="project" value="UniProtKB-KW"/>
</dbReference>
<evidence type="ECO:0000256" key="9">
    <source>
        <dbReference type="ARBA" id="ARBA00022906"/>
    </source>
</evidence>
<keyword evidence="4 13" id="KW-0813">Transport</keyword>
<dbReference type="InterPro" id="IPR035520">
    <property type="entry name" value="ZnuA"/>
</dbReference>
<keyword evidence="8" id="KW-0862">Zinc</keyword>
<dbReference type="PRINTS" id="PR00690">
    <property type="entry name" value="ADHESNFAMILY"/>
</dbReference>
<evidence type="ECO:0000256" key="3">
    <source>
        <dbReference type="ARBA" id="ARBA00015915"/>
    </source>
</evidence>
<keyword evidence="6 14" id="KW-0732">Signal</keyword>
<comment type="caution">
    <text evidence="15">The sequence shown here is derived from an EMBL/GenBank/DDBJ whole genome shotgun (WGS) entry which is preliminary data.</text>
</comment>
<dbReference type="AlphaFoldDB" id="A0A370DA70"/>
<evidence type="ECO:0000256" key="12">
    <source>
        <dbReference type="ARBA" id="ARBA00045516"/>
    </source>
</evidence>
<dbReference type="GO" id="GO:0007155">
    <property type="term" value="P:cell adhesion"/>
    <property type="evidence" value="ECO:0007669"/>
    <property type="project" value="InterPro"/>
</dbReference>
<dbReference type="InterPro" id="IPR006128">
    <property type="entry name" value="Lipoprotein_PsaA-like"/>
</dbReference>
<dbReference type="Gene3D" id="3.40.50.1980">
    <property type="entry name" value="Nitrogenase molybdenum iron protein domain"/>
    <property type="match status" value="2"/>
</dbReference>
<evidence type="ECO:0000256" key="1">
    <source>
        <dbReference type="ARBA" id="ARBA00004418"/>
    </source>
</evidence>
<evidence type="ECO:0000256" key="2">
    <source>
        <dbReference type="ARBA" id="ARBA00011028"/>
    </source>
</evidence>
<dbReference type="InterPro" id="IPR006129">
    <property type="entry name" value="AdhesinB"/>
</dbReference>
<evidence type="ECO:0000256" key="13">
    <source>
        <dbReference type="RuleBase" id="RU003512"/>
    </source>
</evidence>
<dbReference type="GO" id="GO:0006829">
    <property type="term" value="P:zinc ion transport"/>
    <property type="evidence" value="ECO:0007669"/>
    <property type="project" value="UniProtKB-KW"/>
</dbReference>
<keyword evidence="5" id="KW-0479">Metal-binding</keyword>
<evidence type="ECO:0000256" key="14">
    <source>
        <dbReference type="SAM" id="SignalP"/>
    </source>
</evidence>
<evidence type="ECO:0000256" key="5">
    <source>
        <dbReference type="ARBA" id="ARBA00022723"/>
    </source>
</evidence>
<evidence type="ECO:0000256" key="6">
    <source>
        <dbReference type="ARBA" id="ARBA00022729"/>
    </source>
</evidence>
<keyword evidence="9" id="KW-0864">Zinc transport</keyword>
<proteinExistence type="inferred from homology"/>
<keyword evidence="7" id="KW-0574">Periplasm</keyword>
<accession>A0A370DA70</accession>
<protein>
    <recommendedName>
        <fullName evidence="3">High-affinity zinc uptake system protein ZnuA</fullName>
    </recommendedName>
</protein>
<evidence type="ECO:0000256" key="11">
    <source>
        <dbReference type="ARBA" id="ARBA00023157"/>
    </source>
</evidence>
<gene>
    <name evidence="15" type="ORF">DIZ79_18300</name>
</gene>
<evidence type="ECO:0000313" key="16">
    <source>
        <dbReference type="Proteomes" id="UP000255508"/>
    </source>
</evidence>
<dbReference type="PRINTS" id="PR00691">
    <property type="entry name" value="ADHESINB"/>
</dbReference>
<evidence type="ECO:0000313" key="15">
    <source>
        <dbReference type="EMBL" id="RDH81805.1"/>
    </source>
</evidence>
<dbReference type="InterPro" id="IPR006127">
    <property type="entry name" value="ZnuA-like"/>
</dbReference>
<dbReference type="Proteomes" id="UP000255508">
    <property type="component" value="Unassembled WGS sequence"/>
</dbReference>
<dbReference type="Pfam" id="PF01297">
    <property type="entry name" value="ZnuA"/>
    <property type="match status" value="1"/>
</dbReference>
<dbReference type="PANTHER" id="PTHR42953:SF3">
    <property type="entry name" value="HIGH-AFFINITY ZINC UPTAKE SYSTEM PROTEIN ZNUA"/>
    <property type="match status" value="1"/>
</dbReference>
<evidence type="ECO:0000256" key="7">
    <source>
        <dbReference type="ARBA" id="ARBA00022764"/>
    </source>
</evidence>
<dbReference type="GO" id="GO:0042597">
    <property type="term" value="C:periplasmic space"/>
    <property type="evidence" value="ECO:0007669"/>
    <property type="project" value="UniProtKB-SubCell"/>
</dbReference>
<evidence type="ECO:0000256" key="8">
    <source>
        <dbReference type="ARBA" id="ARBA00022833"/>
    </source>
</evidence>
<comment type="similarity">
    <text evidence="2 13">Belongs to the bacterial solute-binding protein 9 family.</text>
</comment>
<dbReference type="PANTHER" id="PTHR42953">
    <property type="entry name" value="HIGH-AFFINITY ZINC UPTAKE SYSTEM PROTEIN ZNUA-RELATED"/>
    <property type="match status" value="1"/>
</dbReference>
<comment type="function">
    <text evidence="12">Part of the ATP-binding cassette (ABC) transport system ZnuABC involved in zinc import. Binds zinc with high affinity and specificity and delivers it to the membrane permease for translocation into the cytoplasm.</text>
</comment>
<dbReference type="EMBL" id="QFXD01000325">
    <property type="protein sequence ID" value="RDH81805.1"/>
    <property type="molecule type" value="Genomic_DNA"/>
</dbReference>
<feature type="signal peptide" evidence="14">
    <location>
        <begin position="1"/>
        <end position="24"/>
    </location>
</feature>
<keyword evidence="10" id="KW-0406">Ion transport</keyword>
<dbReference type="InterPro" id="IPR050492">
    <property type="entry name" value="Bact_metal-bind_prot9"/>
</dbReference>
<feature type="chain" id="PRO_5017067065" description="High-affinity zinc uptake system protein ZnuA" evidence="14">
    <location>
        <begin position="25"/>
        <end position="293"/>
    </location>
</feature>
<evidence type="ECO:0000256" key="10">
    <source>
        <dbReference type="ARBA" id="ARBA00023065"/>
    </source>
</evidence>
<dbReference type="CDD" id="cd01019">
    <property type="entry name" value="ZnuA"/>
    <property type="match status" value="1"/>
</dbReference>
<organism evidence="15 16">
    <name type="scientific">endosymbiont of Lamellibrachia luymesi</name>
    <dbReference type="NCBI Taxonomy" id="2200907"/>
    <lineage>
        <taxon>Bacteria</taxon>
        <taxon>Pseudomonadati</taxon>
        <taxon>Pseudomonadota</taxon>
        <taxon>Gammaproteobacteria</taxon>
        <taxon>sulfur-oxidizing symbionts</taxon>
    </lineage>
</organism>
<reference evidence="15 16" key="1">
    <citation type="journal article" date="2018" name="ISME J.">
        <title>Endosymbiont genomes yield clues of tubeworm success.</title>
        <authorList>
            <person name="Li Y."/>
            <person name="Liles M.R."/>
            <person name="Halanych K.M."/>
        </authorList>
    </citation>
    <scope>NUCLEOTIDE SEQUENCE [LARGE SCALE GENOMIC DNA]</scope>
    <source>
        <strain evidence="15">A1422</strain>
    </source>
</reference>
<sequence length="293" mass="33040">MTHARLSLQLVLLLLFCCSSWTQAAVLVSIKPIHSLVAGIMQGVEDPQLLLSGGQSPHRYTLKPSDARNIQQADLIIWIGPEMESFLPRILTTSKRPNIALLDLLKIENQASHNHDHEDHAGRDPHLWLDPLLAKRVVQLIADRLSLLDPKHRGSFEKNARSLQQRLDRLHQELESRLAPVRTTPYIAFHDAYGYLEARYRLNSVGTVTLDPERLSGARHIHDLQQTIRRTGVDCIFTEPQFEPRLVESLSGDTAMRSAELDPLGSDLPAGPDAYFQLMRRVANQLVQCLANK</sequence>
<evidence type="ECO:0000256" key="4">
    <source>
        <dbReference type="ARBA" id="ARBA00022448"/>
    </source>
</evidence>
<comment type="subcellular location">
    <subcellularLocation>
        <location evidence="1">Periplasm</location>
    </subcellularLocation>
</comment>
<keyword evidence="11" id="KW-1015">Disulfide bond</keyword>
<dbReference type="SUPFAM" id="SSF53807">
    <property type="entry name" value="Helical backbone' metal receptor"/>
    <property type="match status" value="1"/>
</dbReference>